<dbReference type="InterPro" id="IPR050209">
    <property type="entry name" value="Rab_GTPases_membrane_traffic"/>
</dbReference>
<dbReference type="InterPro" id="IPR005225">
    <property type="entry name" value="Small_GTP-bd"/>
</dbReference>
<keyword evidence="4" id="KW-1185">Reference proteome</keyword>
<dbReference type="EMBL" id="JAVHJV010000002">
    <property type="protein sequence ID" value="KAK5945516.1"/>
    <property type="molecule type" value="Genomic_DNA"/>
</dbReference>
<dbReference type="Proteomes" id="UP001334248">
    <property type="component" value="Unassembled WGS sequence"/>
</dbReference>
<dbReference type="InterPro" id="IPR001806">
    <property type="entry name" value="Small_GTPase"/>
</dbReference>
<feature type="compositionally biased region" description="Polar residues" evidence="2">
    <location>
        <begin position="271"/>
        <end position="280"/>
    </location>
</feature>
<dbReference type="SUPFAM" id="SSF52540">
    <property type="entry name" value="P-loop containing nucleoside triphosphate hydrolases"/>
    <property type="match status" value="1"/>
</dbReference>
<comment type="similarity">
    <text evidence="1">Belongs to the small GTPase superfamily. Rab family.</text>
</comment>
<dbReference type="InterPro" id="IPR027417">
    <property type="entry name" value="P-loop_NTPase"/>
</dbReference>
<dbReference type="SMART" id="SM00175">
    <property type="entry name" value="RAB"/>
    <property type="match status" value="1"/>
</dbReference>
<evidence type="ECO:0000256" key="1">
    <source>
        <dbReference type="ARBA" id="ARBA00006270"/>
    </source>
</evidence>
<proteinExistence type="inferred from homology"/>
<accession>A0ABR0RY53</accession>
<protein>
    <submittedName>
        <fullName evidence="3">Uncharacterized protein</fullName>
    </submittedName>
</protein>
<dbReference type="GeneID" id="89996170"/>
<dbReference type="SMART" id="SM00173">
    <property type="entry name" value="RAS"/>
    <property type="match status" value="1"/>
</dbReference>
<dbReference type="PRINTS" id="PR00449">
    <property type="entry name" value="RASTRNSFRMNG"/>
</dbReference>
<name>A0ABR0RY53_9EURO</name>
<evidence type="ECO:0000256" key="2">
    <source>
        <dbReference type="SAM" id="MobiDB-lite"/>
    </source>
</evidence>
<dbReference type="Pfam" id="PF00071">
    <property type="entry name" value="Ras"/>
    <property type="match status" value="1"/>
</dbReference>
<dbReference type="PROSITE" id="PS51421">
    <property type="entry name" value="RAS"/>
    <property type="match status" value="1"/>
</dbReference>
<dbReference type="PANTHER" id="PTHR47979">
    <property type="entry name" value="DRAB11-RELATED"/>
    <property type="match status" value="1"/>
</dbReference>
<dbReference type="PROSITE" id="PS51419">
    <property type="entry name" value="RAB"/>
    <property type="match status" value="1"/>
</dbReference>
<dbReference type="Gene3D" id="3.40.50.300">
    <property type="entry name" value="P-loop containing nucleotide triphosphate hydrolases"/>
    <property type="match status" value="1"/>
</dbReference>
<dbReference type="SMART" id="SM00174">
    <property type="entry name" value="RHO"/>
    <property type="match status" value="1"/>
</dbReference>
<organism evidence="3 4">
    <name type="scientific">Knufia obscura</name>
    <dbReference type="NCBI Taxonomy" id="1635080"/>
    <lineage>
        <taxon>Eukaryota</taxon>
        <taxon>Fungi</taxon>
        <taxon>Dikarya</taxon>
        <taxon>Ascomycota</taxon>
        <taxon>Pezizomycotina</taxon>
        <taxon>Eurotiomycetes</taxon>
        <taxon>Chaetothyriomycetidae</taxon>
        <taxon>Chaetothyriales</taxon>
        <taxon>Trichomeriaceae</taxon>
        <taxon>Knufia</taxon>
    </lineage>
</organism>
<dbReference type="SMART" id="SM00176">
    <property type="entry name" value="RAN"/>
    <property type="match status" value="1"/>
</dbReference>
<feature type="region of interest" description="Disordered" evidence="2">
    <location>
        <begin position="263"/>
        <end position="283"/>
    </location>
</feature>
<dbReference type="CDD" id="cd00154">
    <property type="entry name" value="Rab"/>
    <property type="match status" value="1"/>
</dbReference>
<dbReference type="NCBIfam" id="TIGR00231">
    <property type="entry name" value="small_GTP"/>
    <property type="match status" value="1"/>
</dbReference>
<feature type="region of interest" description="Disordered" evidence="2">
    <location>
        <begin position="154"/>
        <end position="205"/>
    </location>
</feature>
<gene>
    <name evidence="3" type="ORF">PMZ80_002721</name>
</gene>
<sequence>MARPRKTSVTSETSTVTDGQQELGSMYDYLAKVILLGPSGSGKSCLLHRFVKGEWRVLSSQTIGVEFSSKIVKIGTGPTRRRIKLQLWDTAGTERFRSVSRSYYRGAAGAILVYDVASIASFNALPTFLTDAKALASPYLAVILAGNKVDLADSQPTQEADTTPSSVSSRQSSFPMDGGGSARSVLPGSRWTATKPGEGREVQPDIATRWASKSGISMVTEVSALSGENVDEVFNRLARMILTKIELGEIDPDDPQSGIQYGDAGAWDGSSIRSGMTTDDNTIRRRKKGKKGLLNGLSEFGDVFHKPGGRACC</sequence>
<comment type="caution">
    <text evidence="3">The sequence shown here is derived from an EMBL/GenBank/DDBJ whole genome shotgun (WGS) entry which is preliminary data.</text>
</comment>
<reference evidence="3 4" key="1">
    <citation type="journal article" date="2023" name="Res Sq">
        <title>Genomic and morphological characterization of Knufia obscura isolated from the Mars 2020 spacecraft assembly facility.</title>
        <authorList>
            <person name="Chander A.M."/>
            <person name="Teixeira M.M."/>
            <person name="Singh N.K."/>
            <person name="Williams M.P."/>
            <person name="Parker C.W."/>
            <person name="Leo P."/>
            <person name="Stajich J.E."/>
            <person name="Torok T."/>
            <person name="Tighe S."/>
            <person name="Mason C.E."/>
            <person name="Venkateswaran K."/>
        </authorList>
    </citation>
    <scope>NUCLEOTIDE SEQUENCE [LARGE SCALE GENOMIC DNA]</scope>
    <source>
        <strain evidence="3 4">CCFEE 5817</strain>
    </source>
</reference>
<feature type="compositionally biased region" description="Polar residues" evidence="2">
    <location>
        <begin position="154"/>
        <end position="164"/>
    </location>
</feature>
<evidence type="ECO:0000313" key="4">
    <source>
        <dbReference type="Proteomes" id="UP001334248"/>
    </source>
</evidence>
<dbReference type="RefSeq" id="XP_064733606.1">
    <property type="nucleotide sequence ID" value="XM_064871153.1"/>
</dbReference>
<evidence type="ECO:0000313" key="3">
    <source>
        <dbReference type="EMBL" id="KAK5945516.1"/>
    </source>
</evidence>